<sequence>MMKHVLSADQFDKDSLKDVFDLTNKIKVHPEEYSNKLSDKIIAVMFYEPSTRTRLSFETAALKLGAKIITTENAGSSSSASKGETIQDSVRVIAGYADAMVMRHKSDTSAIEAASVNKIPILNGGAGKGEHPTQALLDLYTIREKIGRLDNLKVAIMGDLANGRTIHSLIKLLSLYDNIKIYGLSKEAFALPQKYVEILKEKSVEYNVCHSFADLPKDLDVMYHTRIQSERFEGDFGKEEFIVDKSVLDMFSENLILLHPLPRVNEISTDVDDDPRACYFEQAHNGLWVRMALLLQVLNRD</sequence>
<accession>A0ABR2JE21</accession>
<feature type="domain" description="Aspartate/ornithine carbamoyltransferase Asp/Orn-binding" evidence="9">
    <location>
        <begin position="151"/>
        <end position="295"/>
    </location>
</feature>
<evidence type="ECO:0000256" key="3">
    <source>
        <dbReference type="ARBA" id="ARBA00013008"/>
    </source>
</evidence>
<evidence type="ECO:0000256" key="5">
    <source>
        <dbReference type="ARBA" id="ARBA00022975"/>
    </source>
</evidence>
<dbReference type="Gene3D" id="3.40.50.1370">
    <property type="entry name" value="Aspartate/ornithine carbamoyltransferase"/>
    <property type="match status" value="2"/>
</dbReference>
<dbReference type="NCBIfam" id="NF002032">
    <property type="entry name" value="PRK00856.1"/>
    <property type="match status" value="1"/>
</dbReference>
<comment type="pathway">
    <text evidence="1">Pyrimidine metabolism; UMP biosynthesis via de novo pathway; (S)-dihydroorotate from bicarbonate: step 2/3.</text>
</comment>
<dbReference type="InterPro" id="IPR002082">
    <property type="entry name" value="Asp_carbamoyltransf"/>
</dbReference>
<evidence type="ECO:0000313" key="12">
    <source>
        <dbReference type="Proteomes" id="UP001470230"/>
    </source>
</evidence>
<evidence type="ECO:0000259" key="9">
    <source>
        <dbReference type="Pfam" id="PF00185"/>
    </source>
</evidence>
<organism evidence="11 12">
    <name type="scientific">Tritrichomonas musculus</name>
    <dbReference type="NCBI Taxonomy" id="1915356"/>
    <lineage>
        <taxon>Eukaryota</taxon>
        <taxon>Metamonada</taxon>
        <taxon>Parabasalia</taxon>
        <taxon>Tritrichomonadida</taxon>
        <taxon>Tritrichomonadidae</taxon>
        <taxon>Tritrichomonas</taxon>
    </lineage>
</organism>
<reference evidence="11 12" key="1">
    <citation type="submission" date="2024-04" db="EMBL/GenBank/DDBJ databases">
        <title>Tritrichomonas musculus Genome.</title>
        <authorList>
            <person name="Alves-Ferreira E."/>
            <person name="Grigg M."/>
            <person name="Lorenzi H."/>
            <person name="Galac M."/>
        </authorList>
    </citation>
    <scope>NUCLEOTIDE SEQUENCE [LARGE SCALE GENOMIC DNA]</scope>
    <source>
        <strain evidence="11 12">EAF2021</strain>
    </source>
</reference>
<dbReference type="NCBIfam" id="TIGR00670">
    <property type="entry name" value="asp_carb_tr"/>
    <property type="match status" value="1"/>
</dbReference>
<evidence type="ECO:0000256" key="2">
    <source>
        <dbReference type="ARBA" id="ARBA00008896"/>
    </source>
</evidence>
<evidence type="ECO:0000256" key="6">
    <source>
        <dbReference type="ARBA" id="ARBA00043884"/>
    </source>
</evidence>
<evidence type="ECO:0000313" key="11">
    <source>
        <dbReference type="EMBL" id="KAK8876021.1"/>
    </source>
</evidence>
<dbReference type="SUPFAM" id="SSF53671">
    <property type="entry name" value="Aspartate/ornithine carbamoyltransferase"/>
    <property type="match status" value="1"/>
</dbReference>
<evidence type="ECO:0000256" key="7">
    <source>
        <dbReference type="ARBA" id="ARBA00048859"/>
    </source>
</evidence>
<keyword evidence="12" id="KW-1185">Reference proteome</keyword>
<dbReference type="PRINTS" id="PR00100">
    <property type="entry name" value="AOTCASE"/>
</dbReference>
<comment type="function">
    <text evidence="6">Catalyzes the condensation of carbamoyl phosphate and aspartate to form carbamoyl aspartate and inorganic phosphate, the committed step in the de novo pyrimidine nucleotide biosynthesis pathway.</text>
</comment>
<dbReference type="EMBL" id="JAPFFF010000012">
    <property type="protein sequence ID" value="KAK8876021.1"/>
    <property type="molecule type" value="Genomic_DNA"/>
</dbReference>
<dbReference type="Proteomes" id="UP001470230">
    <property type="component" value="Unassembled WGS sequence"/>
</dbReference>
<dbReference type="InterPro" id="IPR036901">
    <property type="entry name" value="Asp/Orn_carbamoylTrfase_sf"/>
</dbReference>
<keyword evidence="4 8" id="KW-0808">Transferase</keyword>
<protein>
    <recommendedName>
        <fullName evidence="3">aspartate carbamoyltransferase</fullName>
        <ecNumber evidence="3">2.1.3.2</ecNumber>
    </recommendedName>
</protein>
<dbReference type="Pfam" id="PF00185">
    <property type="entry name" value="OTCace"/>
    <property type="match status" value="1"/>
</dbReference>
<proteinExistence type="inferred from homology"/>
<dbReference type="PROSITE" id="PS00097">
    <property type="entry name" value="CARBAMOYLTRANSFERASE"/>
    <property type="match status" value="1"/>
</dbReference>
<dbReference type="EC" id="2.1.3.2" evidence="3"/>
<dbReference type="Pfam" id="PF02729">
    <property type="entry name" value="OTCace_N"/>
    <property type="match status" value="1"/>
</dbReference>
<dbReference type="InterPro" id="IPR006130">
    <property type="entry name" value="Asp/Orn_carbamoylTrfase"/>
</dbReference>
<evidence type="ECO:0000259" key="10">
    <source>
        <dbReference type="Pfam" id="PF02729"/>
    </source>
</evidence>
<gene>
    <name evidence="11" type="ORF">M9Y10_006205</name>
</gene>
<dbReference type="InterPro" id="IPR006131">
    <property type="entry name" value="Asp_carbamoyltransf_Asp/Orn-bd"/>
</dbReference>
<evidence type="ECO:0000256" key="8">
    <source>
        <dbReference type="RuleBase" id="RU003634"/>
    </source>
</evidence>
<name>A0ABR2JE21_9EUKA</name>
<comment type="caution">
    <text evidence="11">The sequence shown here is derived from an EMBL/GenBank/DDBJ whole genome shotgun (WGS) entry which is preliminary data.</text>
</comment>
<evidence type="ECO:0000256" key="1">
    <source>
        <dbReference type="ARBA" id="ARBA00004852"/>
    </source>
</evidence>
<feature type="domain" description="Aspartate/ornithine carbamoyltransferase carbamoyl-P binding" evidence="10">
    <location>
        <begin position="3"/>
        <end position="144"/>
    </location>
</feature>
<comment type="similarity">
    <text evidence="2">Belongs to the aspartate/ornithine carbamoyltransferase superfamily. ATCase family.</text>
</comment>
<dbReference type="PRINTS" id="PR00101">
    <property type="entry name" value="ATCASE"/>
</dbReference>
<dbReference type="PANTHER" id="PTHR45753">
    <property type="entry name" value="ORNITHINE CARBAMOYLTRANSFERASE, MITOCHONDRIAL"/>
    <property type="match status" value="1"/>
</dbReference>
<dbReference type="PANTHER" id="PTHR45753:SF6">
    <property type="entry name" value="ASPARTATE CARBAMOYLTRANSFERASE"/>
    <property type="match status" value="1"/>
</dbReference>
<evidence type="ECO:0000256" key="4">
    <source>
        <dbReference type="ARBA" id="ARBA00022679"/>
    </source>
</evidence>
<keyword evidence="5" id="KW-0665">Pyrimidine biosynthesis</keyword>
<comment type="catalytic activity">
    <reaction evidence="7">
        <text>carbamoyl phosphate + L-aspartate = N-carbamoyl-L-aspartate + phosphate + H(+)</text>
        <dbReference type="Rhea" id="RHEA:20013"/>
        <dbReference type="ChEBI" id="CHEBI:15378"/>
        <dbReference type="ChEBI" id="CHEBI:29991"/>
        <dbReference type="ChEBI" id="CHEBI:32814"/>
        <dbReference type="ChEBI" id="CHEBI:43474"/>
        <dbReference type="ChEBI" id="CHEBI:58228"/>
        <dbReference type="EC" id="2.1.3.2"/>
    </reaction>
</comment>
<dbReference type="InterPro" id="IPR006132">
    <property type="entry name" value="Asp/Orn_carbamoyltranf_P-bd"/>
</dbReference>